<dbReference type="EMBL" id="LGTW01000014">
    <property type="protein sequence ID" value="KWX22310.1"/>
    <property type="molecule type" value="Genomic_DNA"/>
</dbReference>
<proteinExistence type="predicted"/>
<name>A0A132PIY2_9MYCO</name>
<reference evidence="1 2" key="1">
    <citation type="submission" date="2015-07" db="EMBL/GenBank/DDBJ databases">
        <title>A draft genome sequence of Mycobacterium wolinskyi.</title>
        <authorList>
            <person name="de Man T.J."/>
            <person name="Perry K.A."/>
            <person name="Coulliette A.D."/>
            <person name="Jensen B."/>
            <person name="Toney N.C."/>
            <person name="Limbago B.M."/>
            <person name="Noble-Wang J."/>
        </authorList>
    </citation>
    <scope>NUCLEOTIDE SEQUENCE [LARGE SCALE GENOMIC DNA]</scope>
    <source>
        <strain evidence="1 2">CDC_01</strain>
    </source>
</reference>
<organism evidence="1 2">
    <name type="scientific">Mycolicibacterium wolinskyi</name>
    <dbReference type="NCBI Taxonomy" id="59750"/>
    <lineage>
        <taxon>Bacteria</taxon>
        <taxon>Bacillati</taxon>
        <taxon>Actinomycetota</taxon>
        <taxon>Actinomycetes</taxon>
        <taxon>Mycobacteriales</taxon>
        <taxon>Mycobacteriaceae</taxon>
        <taxon>Mycolicibacterium</taxon>
    </lineage>
</organism>
<evidence type="ECO:0000313" key="2">
    <source>
        <dbReference type="Proteomes" id="UP000070612"/>
    </source>
</evidence>
<sequence length="155" mass="17512">MVDLVVVLDQMGHMSPPETVIRPQIPIDRLINCERRAERLDLRAFAGYIPQVDYVRLYVTMYLLSDTLATQYVLRAVSDARRACRDVAPQTQDHQQSIVTILDSQRLSAPDLPPRIPSVVKRKPLSGITFRTERLELPRLATQPVPSSAIAALLR</sequence>
<dbReference type="AlphaFoldDB" id="A0A132PIY2"/>
<gene>
    <name evidence="1" type="ORF">AFM11_20985</name>
</gene>
<accession>A0A132PIY2</accession>
<evidence type="ECO:0000313" key="1">
    <source>
        <dbReference type="EMBL" id="KWX22310.1"/>
    </source>
</evidence>
<comment type="caution">
    <text evidence="1">The sequence shown here is derived from an EMBL/GenBank/DDBJ whole genome shotgun (WGS) entry which is preliminary data.</text>
</comment>
<protein>
    <submittedName>
        <fullName evidence="1">Uncharacterized protein</fullName>
    </submittedName>
</protein>
<keyword evidence="2" id="KW-1185">Reference proteome</keyword>
<dbReference type="Proteomes" id="UP000070612">
    <property type="component" value="Unassembled WGS sequence"/>
</dbReference>
<dbReference type="PATRIC" id="fig|59750.3.peg.1540"/>